<dbReference type="EMBL" id="LAZR01004833">
    <property type="protein sequence ID" value="KKN05184.1"/>
    <property type="molecule type" value="Genomic_DNA"/>
</dbReference>
<organism evidence="1">
    <name type="scientific">marine sediment metagenome</name>
    <dbReference type="NCBI Taxonomy" id="412755"/>
    <lineage>
        <taxon>unclassified sequences</taxon>
        <taxon>metagenomes</taxon>
        <taxon>ecological metagenomes</taxon>
    </lineage>
</organism>
<reference evidence="1" key="1">
    <citation type="journal article" date="2015" name="Nature">
        <title>Complex archaea that bridge the gap between prokaryotes and eukaryotes.</title>
        <authorList>
            <person name="Spang A."/>
            <person name="Saw J.H."/>
            <person name="Jorgensen S.L."/>
            <person name="Zaremba-Niedzwiedzka K."/>
            <person name="Martijn J."/>
            <person name="Lind A.E."/>
            <person name="van Eijk R."/>
            <person name="Schleper C."/>
            <person name="Guy L."/>
            <person name="Ettema T.J."/>
        </authorList>
    </citation>
    <scope>NUCLEOTIDE SEQUENCE</scope>
</reference>
<name>A0A0F9MH63_9ZZZZ</name>
<proteinExistence type="predicted"/>
<protein>
    <submittedName>
        <fullName evidence="1">Uncharacterized protein</fullName>
    </submittedName>
</protein>
<accession>A0A0F9MH63</accession>
<evidence type="ECO:0000313" key="1">
    <source>
        <dbReference type="EMBL" id="KKN05184.1"/>
    </source>
</evidence>
<gene>
    <name evidence="1" type="ORF">LCGC14_1089930</name>
</gene>
<comment type="caution">
    <text evidence="1">The sequence shown here is derived from an EMBL/GenBank/DDBJ whole genome shotgun (WGS) entry which is preliminary data.</text>
</comment>
<dbReference type="AlphaFoldDB" id="A0A0F9MH63"/>
<sequence length="151" mass="17597">MTEESKLNIGQLILEQIQIGALMHLSPAMVRRMEVDQDYDPSLRALEVQFSTYMIGNTVHTSESGYECHPLTLWDGIKLKFFPRWLRERFPVRYHETHRTLKVTNVCPHLDFGDRRPHLEYLIPSAQQNAYVGDPIRNSVPDAPRTPAPWR</sequence>